<proteinExistence type="predicted"/>
<evidence type="ECO:0000313" key="3">
    <source>
        <dbReference type="Proteomes" id="UP000756710"/>
    </source>
</evidence>
<evidence type="ECO:0000313" key="1">
    <source>
        <dbReference type="EMBL" id="CDR08069.1"/>
    </source>
</evidence>
<name>A0A060ZY32_9ACTN</name>
<dbReference type="Proteomes" id="UP000756710">
    <property type="component" value="Unassembled WGS sequence"/>
</dbReference>
<reference evidence="1" key="1">
    <citation type="submission" date="2014-05" db="EMBL/GenBank/DDBJ databases">
        <authorList>
            <person name="Horn Fabian"/>
        </authorList>
    </citation>
    <scope>NUCLEOTIDE SEQUENCE</scope>
</reference>
<dbReference type="EMBL" id="LK022848">
    <property type="protein sequence ID" value="CDR08069.1"/>
    <property type="molecule type" value="Genomic_DNA"/>
</dbReference>
<dbReference type="HOGENOM" id="CLU_3189580_0_0_11"/>
<protein>
    <submittedName>
        <fullName evidence="1">Uncharacterized protein</fullName>
    </submittedName>
</protein>
<dbReference type="RefSeq" id="WP_209469141.1">
    <property type="nucleotide sequence ID" value="NZ_BAABDR010000097.1"/>
</dbReference>
<organism evidence="1">
    <name type="scientific">Streptomyces iranensis</name>
    <dbReference type="NCBI Taxonomy" id="576784"/>
    <lineage>
        <taxon>Bacteria</taxon>
        <taxon>Bacillati</taxon>
        <taxon>Actinomycetota</taxon>
        <taxon>Actinomycetes</taxon>
        <taxon>Kitasatosporales</taxon>
        <taxon>Streptomycetaceae</taxon>
        <taxon>Streptomyces</taxon>
        <taxon>Streptomyces violaceusniger group</taxon>
    </lineage>
</organism>
<accession>A0A060ZY32</accession>
<dbReference type="EMBL" id="JAGGLR010000041">
    <property type="protein sequence ID" value="MBP2068379.1"/>
    <property type="molecule type" value="Genomic_DNA"/>
</dbReference>
<reference evidence="2 3" key="2">
    <citation type="submission" date="2021-03" db="EMBL/GenBank/DDBJ databases">
        <title>Genomic Encyclopedia of Type Strains, Phase IV (KMG-IV): sequencing the most valuable type-strain genomes for metagenomic binning, comparative biology and taxonomic classification.</title>
        <authorList>
            <person name="Goeker M."/>
        </authorList>
    </citation>
    <scope>NUCLEOTIDE SEQUENCE [LARGE SCALE GENOMIC DNA]</scope>
    <source>
        <strain evidence="2 3">DSM 41954</strain>
    </source>
</reference>
<sequence length="46" mass="4850">MTTVMVEIAPPRPGDAGTKEDIVILDDVDTFARAATPGCGDDNPYN</sequence>
<dbReference type="AlphaFoldDB" id="A0A060ZY32"/>
<gene>
    <name evidence="2" type="ORF">J2Z30_009451</name>
    <name evidence="1" type="ORF">SIRAN4765</name>
</gene>
<evidence type="ECO:0000313" key="2">
    <source>
        <dbReference type="EMBL" id="MBP2068379.1"/>
    </source>
</evidence>
<keyword evidence="3" id="KW-1185">Reference proteome</keyword>